<evidence type="ECO:0000256" key="4">
    <source>
        <dbReference type="ARBA" id="ARBA00022496"/>
    </source>
</evidence>
<evidence type="ECO:0000259" key="17">
    <source>
        <dbReference type="Pfam" id="PF07715"/>
    </source>
</evidence>
<name>A0A7Z2ZVS2_9BURK</name>
<dbReference type="InterPro" id="IPR000531">
    <property type="entry name" value="Beta-barrel_TonB"/>
</dbReference>
<dbReference type="InterPro" id="IPR010917">
    <property type="entry name" value="TonB_rcpt_CS"/>
</dbReference>
<evidence type="ECO:0000256" key="15">
    <source>
        <dbReference type="SAM" id="MobiDB-lite"/>
    </source>
</evidence>
<dbReference type="InterPro" id="IPR039426">
    <property type="entry name" value="TonB-dep_rcpt-like"/>
</dbReference>
<dbReference type="SUPFAM" id="SSF56935">
    <property type="entry name" value="Porins"/>
    <property type="match status" value="1"/>
</dbReference>
<dbReference type="Gene3D" id="2.40.170.20">
    <property type="entry name" value="TonB-dependent receptor, beta-barrel domain"/>
    <property type="match status" value="1"/>
</dbReference>
<keyword evidence="5 12" id="KW-0812">Transmembrane</keyword>
<dbReference type="InterPro" id="IPR036942">
    <property type="entry name" value="Beta-barrel_TonB_sf"/>
</dbReference>
<keyword evidence="18" id="KW-0675">Receptor</keyword>
<accession>A0A7Z2ZVS2</accession>
<keyword evidence="4" id="KW-0410">Iron transport</keyword>
<evidence type="ECO:0000256" key="3">
    <source>
        <dbReference type="ARBA" id="ARBA00022452"/>
    </source>
</evidence>
<dbReference type="PROSITE" id="PS01156">
    <property type="entry name" value="TONB_DEPENDENT_REC_2"/>
    <property type="match status" value="1"/>
</dbReference>
<evidence type="ECO:0000256" key="10">
    <source>
        <dbReference type="ARBA" id="ARBA00023136"/>
    </source>
</evidence>
<evidence type="ECO:0000313" key="18">
    <source>
        <dbReference type="EMBL" id="QJE03625.1"/>
    </source>
</evidence>
<dbReference type="AlphaFoldDB" id="A0A7Z2ZVS2"/>
<dbReference type="Pfam" id="PF07715">
    <property type="entry name" value="Plug"/>
    <property type="match status" value="1"/>
</dbReference>
<evidence type="ECO:0000256" key="12">
    <source>
        <dbReference type="PROSITE-ProRule" id="PRU01360"/>
    </source>
</evidence>
<evidence type="ECO:0000256" key="1">
    <source>
        <dbReference type="ARBA" id="ARBA00004571"/>
    </source>
</evidence>
<evidence type="ECO:0000256" key="9">
    <source>
        <dbReference type="ARBA" id="ARBA00023077"/>
    </source>
</evidence>
<dbReference type="KEGG" id="mfy:HH212_25640"/>
<keyword evidence="6" id="KW-0732">Signal</keyword>
<keyword evidence="3 12" id="KW-1134">Transmembrane beta strand</keyword>
<dbReference type="Proteomes" id="UP000502415">
    <property type="component" value="Chromosome"/>
</dbReference>
<proteinExistence type="inferred from homology"/>
<dbReference type="InterPro" id="IPR012910">
    <property type="entry name" value="Plug_dom"/>
</dbReference>
<evidence type="ECO:0000256" key="7">
    <source>
        <dbReference type="ARBA" id="ARBA00023004"/>
    </source>
</evidence>
<keyword evidence="7" id="KW-0408">Iron</keyword>
<keyword evidence="11 12" id="KW-0998">Cell outer membrane</keyword>
<dbReference type="PANTHER" id="PTHR32552:SF81">
    <property type="entry name" value="TONB-DEPENDENT OUTER MEMBRANE RECEPTOR"/>
    <property type="match status" value="1"/>
</dbReference>
<organism evidence="18 19">
    <name type="scientific">Massilia forsythiae</name>
    <dbReference type="NCBI Taxonomy" id="2728020"/>
    <lineage>
        <taxon>Bacteria</taxon>
        <taxon>Pseudomonadati</taxon>
        <taxon>Pseudomonadota</taxon>
        <taxon>Betaproteobacteria</taxon>
        <taxon>Burkholderiales</taxon>
        <taxon>Oxalobacteraceae</taxon>
        <taxon>Telluria group</taxon>
        <taxon>Massilia</taxon>
    </lineage>
</organism>
<keyword evidence="8" id="KW-0406">Ion transport</keyword>
<evidence type="ECO:0000256" key="13">
    <source>
        <dbReference type="PROSITE-ProRule" id="PRU10144"/>
    </source>
</evidence>
<evidence type="ECO:0000256" key="11">
    <source>
        <dbReference type="ARBA" id="ARBA00023237"/>
    </source>
</evidence>
<gene>
    <name evidence="18" type="ORF">HH212_25640</name>
</gene>
<comment type="similarity">
    <text evidence="12 14">Belongs to the TonB-dependent receptor family.</text>
</comment>
<keyword evidence="2 12" id="KW-0813">Transport</keyword>
<protein>
    <submittedName>
        <fullName evidence="18">TonB-dependent receptor</fullName>
    </submittedName>
</protein>
<keyword evidence="19" id="KW-1185">Reference proteome</keyword>
<reference evidence="18 19" key="1">
    <citation type="submission" date="2020-04" db="EMBL/GenBank/DDBJ databases">
        <title>Genome sequencing of novel species.</title>
        <authorList>
            <person name="Heo J."/>
            <person name="Kim S.-J."/>
            <person name="Kim J.-S."/>
            <person name="Hong S.-B."/>
            <person name="Kwon S.-W."/>
        </authorList>
    </citation>
    <scope>NUCLEOTIDE SEQUENCE [LARGE SCALE GENOMIC DNA]</scope>
    <source>
        <strain evidence="18 19">GN2-R2</strain>
    </source>
</reference>
<feature type="region of interest" description="Disordered" evidence="15">
    <location>
        <begin position="1"/>
        <end position="20"/>
    </location>
</feature>
<dbReference type="Pfam" id="PF00593">
    <property type="entry name" value="TonB_dep_Rec_b-barrel"/>
    <property type="match status" value="1"/>
</dbReference>
<keyword evidence="10 12" id="KW-0472">Membrane</keyword>
<evidence type="ECO:0000256" key="14">
    <source>
        <dbReference type="RuleBase" id="RU003357"/>
    </source>
</evidence>
<evidence type="ECO:0000256" key="2">
    <source>
        <dbReference type="ARBA" id="ARBA00022448"/>
    </source>
</evidence>
<keyword evidence="9 14" id="KW-0798">TonB box</keyword>
<evidence type="ECO:0000256" key="8">
    <source>
        <dbReference type="ARBA" id="ARBA00023065"/>
    </source>
</evidence>
<evidence type="ECO:0000256" key="6">
    <source>
        <dbReference type="ARBA" id="ARBA00022729"/>
    </source>
</evidence>
<comment type="subcellular location">
    <subcellularLocation>
        <location evidence="1 12">Cell outer membrane</location>
        <topology evidence="1 12">Multi-pass membrane protein</topology>
    </subcellularLocation>
</comment>
<evidence type="ECO:0000256" key="5">
    <source>
        <dbReference type="ARBA" id="ARBA00022692"/>
    </source>
</evidence>
<feature type="domain" description="TonB-dependent receptor plug" evidence="17">
    <location>
        <begin position="77"/>
        <end position="186"/>
    </location>
</feature>
<sequence>MRVSKKSDSPVHQSARRRLPGSRLLGRSAAALLVLTGAGAGVGVHAQEGGGISSAVAAPEGNIEKVVVTARRRQETLQDVPVSVTAFTADQLSKQGIPDVVALTTTLPNTTLKASRATNSTLTAFIRGVGQADPLAGFESGVGIYLDDIYLARPQGAVADIYDVERIEVLRGPQGTLYGRNTIGGAVKYVTRKLAPQTDIRLKGTLGNYKERDGVLTASTPVNEQLRIGGTVARFKHDGYGRNLFTGAPNYDKDLTAGRLSAEWQATPDLWVRVAGDITQDDSHPKNGHRLIVGRTGGAPILSNVYDTQADLARALGHEQEVRQHGVSATVEWTVNPELTFKSITAQRQDKSYAPIDFDSLPVVDFEVPALYTNRQFSQEFNLTYTGPKIQGTAGVYYIDANAYNKFDTILAGAVPTSTFTSGDVDTRAWAVYADGSYNLTDVLQLSLGGRYTVDKREADVYRQIYLGLNGTPEMGNPGAILFRTDTDLRNGQLQREDKKFTPRIALNWKATPDQNVYASYAKGFKGGGFDPRLNVVGTRITLAQARAGYSPETIGTYELGLKSSFNGGLVTTNTALFYSDYKDVQIPGSVAIDTNGDGRDDSFAGLTTNAGKATIKGVEFEAVAHLTRNFSLSGMVSYIDAKYDEYIVAGVNVANQRVFQNTPRNAANLRATYDVALPLGGVDGSLTLIGAASYRGATNQFETVSILDQASYKLYDASVIWTRKDGKIRAGLHGKNLSDKHYKTAGYLFPTLGNEGTLTAFYGAPRTVQATVEYRF</sequence>
<dbReference type="GO" id="GO:0006826">
    <property type="term" value="P:iron ion transport"/>
    <property type="evidence" value="ECO:0007669"/>
    <property type="project" value="UniProtKB-KW"/>
</dbReference>
<feature type="short sequence motif" description="TonB C-terminal box" evidence="13">
    <location>
        <begin position="760"/>
        <end position="777"/>
    </location>
</feature>
<dbReference type="PANTHER" id="PTHR32552">
    <property type="entry name" value="FERRICHROME IRON RECEPTOR-RELATED"/>
    <property type="match status" value="1"/>
</dbReference>
<evidence type="ECO:0000313" key="19">
    <source>
        <dbReference type="Proteomes" id="UP000502415"/>
    </source>
</evidence>
<feature type="domain" description="TonB-dependent receptor-like beta-barrel" evidence="16">
    <location>
        <begin position="304"/>
        <end position="733"/>
    </location>
</feature>
<evidence type="ECO:0000259" key="16">
    <source>
        <dbReference type="Pfam" id="PF00593"/>
    </source>
</evidence>
<dbReference type="EMBL" id="CP051685">
    <property type="protein sequence ID" value="QJE03625.1"/>
    <property type="molecule type" value="Genomic_DNA"/>
</dbReference>
<dbReference type="PROSITE" id="PS52016">
    <property type="entry name" value="TONB_DEPENDENT_REC_3"/>
    <property type="match status" value="1"/>
</dbReference>
<dbReference type="GO" id="GO:0009279">
    <property type="term" value="C:cell outer membrane"/>
    <property type="evidence" value="ECO:0007669"/>
    <property type="project" value="UniProtKB-SubCell"/>
</dbReference>